<reference evidence="1 2" key="1">
    <citation type="journal article" date="2015" name="Nature">
        <title>rRNA introns, odd ribosomes, and small enigmatic genomes across a large radiation of phyla.</title>
        <authorList>
            <person name="Brown C.T."/>
            <person name="Hug L.A."/>
            <person name="Thomas B.C."/>
            <person name="Sharon I."/>
            <person name="Castelle C.J."/>
            <person name="Singh A."/>
            <person name="Wilkins M.J."/>
            <person name="Williams K.H."/>
            <person name="Banfield J.F."/>
        </authorList>
    </citation>
    <scope>NUCLEOTIDE SEQUENCE [LARGE SCALE GENOMIC DNA]</scope>
</reference>
<evidence type="ECO:0000313" key="1">
    <source>
        <dbReference type="EMBL" id="KKS87129.1"/>
    </source>
</evidence>
<dbReference type="Proteomes" id="UP000034050">
    <property type="component" value="Unassembled WGS sequence"/>
</dbReference>
<evidence type="ECO:0008006" key="3">
    <source>
        <dbReference type="Google" id="ProtNLM"/>
    </source>
</evidence>
<dbReference type="STRING" id="1618446.UV61_C0004G0055"/>
<gene>
    <name evidence="1" type="ORF">UV61_C0004G0055</name>
</gene>
<proteinExistence type="predicted"/>
<comment type="caution">
    <text evidence="1">The sequence shown here is derived from an EMBL/GenBank/DDBJ whole genome shotgun (WGS) entry which is preliminary data.</text>
</comment>
<protein>
    <recommendedName>
        <fullName evidence="3">Mannosyl-glycoprotein endo-beta-N-acetylglucosamidase-like domain-containing protein</fullName>
    </recommendedName>
</protein>
<accession>A0A0G1CNK9</accession>
<sequence length="179" mass="20225">MQKILTTISILILLFILVATPSWGVSEAGQSATRPVRLAPLPDPRVAKLEKFLKRVNSPLAPKAQVFIAKADQYELPDWKMLPAITGVESTFGKAIPSNSYNAYGWANGNYYFKNWDESIDTVSKTLKTNYINRGAKTIEQIARIYAPPSKTWATNVRFFMSQIDSFWSRDPFELALNF</sequence>
<name>A0A0G1CNK9_9BACT</name>
<evidence type="ECO:0000313" key="2">
    <source>
        <dbReference type="Proteomes" id="UP000034050"/>
    </source>
</evidence>
<dbReference type="AlphaFoldDB" id="A0A0G1CNK9"/>
<organism evidence="1 2">
    <name type="scientific">Candidatus Gottesmanbacteria bacterium GW2011_GWB1_43_11</name>
    <dbReference type="NCBI Taxonomy" id="1618446"/>
    <lineage>
        <taxon>Bacteria</taxon>
        <taxon>Candidatus Gottesmaniibacteriota</taxon>
    </lineage>
</organism>
<dbReference type="EMBL" id="LCFD01000004">
    <property type="protein sequence ID" value="KKS87129.1"/>
    <property type="molecule type" value="Genomic_DNA"/>
</dbReference>